<reference evidence="2 3" key="1">
    <citation type="submission" date="2016-10" db="EMBL/GenBank/DDBJ databases">
        <authorList>
            <person name="Varghese N."/>
            <person name="Submissions S."/>
        </authorList>
    </citation>
    <scope>NUCLEOTIDE SEQUENCE [LARGE SCALE GENOMIC DNA]</scope>
    <source>
        <strain evidence="2 3">DSM 17997</strain>
    </source>
</reference>
<evidence type="ECO:0000313" key="2">
    <source>
        <dbReference type="EMBL" id="SDZ12250.1"/>
    </source>
</evidence>
<organism evidence="2 3">
    <name type="scientific">Rhodonellum ikkaensis</name>
    <dbReference type="NCBI Taxonomy" id="336829"/>
    <lineage>
        <taxon>Bacteria</taxon>
        <taxon>Pseudomonadati</taxon>
        <taxon>Bacteroidota</taxon>
        <taxon>Cytophagia</taxon>
        <taxon>Cytophagales</taxon>
        <taxon>Cytophagaceae</taxon>
        <taxon>Rhodonellum</taxon>
    </lineage>
</organism>
<comment type="caution">
    <text evidence="2">The sequence shown here is derived from an EMBL/GenBank/DDBJ whole genome shotgun (WGS) entry which is preliminary data.</text>
</comment>
<keyword evidence="3" id="KW-1185">Reference proteome</keyword>
<accession>A0A1H3QG30</accession>
<protein>
    <recommendedName>
        <fullName evidence="4">DUF3575 domain-containing protein</fullName>
    </recommendedName>
</protein>
<evidence type="ECO:0000313" key="3">
    <source>
        <dbReference type="Proteomes" id="UP000199663"/>
    </source>
</evidence>
<evidence type="ECO:0008006" key="4">
    <source>
        <dbReference type="Google" id="ProtNLM"/>
    </source>
</evidence>
<feature type="chain" id="PRO_5046611960" description="DUF3575 domain-containing protein" evidence="1">
    <location>
        <begin position="20"/>
        <end position="190"/>
    </location>
</feature>
<feature type="signal peptide" evidence="1">
    <location>
        <begin position="1"/>
        <end position="19"/>
    </location>
</feature>
<dbReference type="EMBL" id="FNQC01000006">
    <property type="protein sequence ID" value="SDZ12250.1"/>
    <property type="molecule type" value="Genomic_DNA"/>
</dbReference>
<keyword evidence="1" id="KW-0732">Signal</keyword>
<gene>
    <name evidence="2" type="ORF">SAMN05444412_10667</name>
</gene>
<name>A0A1H3QG30_9BACT</name>
<proteinExistence type="predicted"/>
<dbReference type="RefSeq" id="WP_019597529.1">
    <property type="nucleotide sequence ID" value="NZ_FNQC01000006.1"/>
</dbReference>
<dbReference type="Proteomes" id="UP000199663">
    <property type="component" value="Unassembled WGS sequence"/>
</dbReference>
<sequence>MKKILLFLTFSLCSIGVSAQYYDIGIHGGVFTPIDFWYYVDGGMGPSTGVKFNYHFNEKHALSSNYFHGNFHFSPAGAEERINGQRYERERSRASFNAVSFVFLRKFKLKNDWQIHVGTGIGYFLEHWEGEVNYLSGEKDYKRDFTMPIEINLNREISKNVIIGIKSGVFLTPFYIFGGFHLGPEVSYRF</sequence>
<evidence type="ECO:0000256" key="1">
    <source>
        <dbReference type="SAM" id="SignalP"/>
    </source>
</evidence>